<evidence type="ECO:0000313" key="2">
    <source>
        <dbReference type="EMBL" id="MDQ0366658.1"/>
    </source>
</evidence>
<dbReference type="PANTHER" id="PTHR43329">
    <property type="entry name" value="EPOXIDE HYDROLASE"/>
    <property type="match status" value="1"/>
</dbReference>
<protein>
    <submittedName>
        <fullName evidence="2">Pimeloyl-ACP methyl ester carboxylesterase</fullName>
    </submittedName>
</protein>
<name>A0AAE3VYN5_9ACTN</name>
<dbReference type="RefSeq" id="WP_307240148.1">
    <property type="nucleotide sequence ID" value="NZ_JAUSUZ010000001.1"/>
</dbReference>
<dbReference type="Gene3D" id="3.40.50.1820">
    <property type="entry name" value="alpha/beta hydrolase"/>
    <property type="match status" value="1"/>
</dbReference>
<dbReference type="Proteomes" id="UP001240236">
    <property type="component" value="Unassembled WGS sequence"/>
</dbReference>
<dbReference type="InterPro" id="IPR029058">
    <property type="entry name" value="AB_hydrolase_fold"/>
</dbReference>
<dbReference type="GO" id="GO:0003824">
    <property type="term" value="F:catalytic activity"/>
    <property type="evidence" value="ECO:0007669"/>
    <property type="project" value="UniProtKB-ARBA"/>
</dbReference>
<organism evidence="2 3">
    <name type="scientific">Catenuloplanes indicus</name>
    <dbReference type="NCBI Taxonomy" id="137267"/>
    <lineage>
        <taxon>Bacteria</taxon>
        <taxon>Bacillati</taxon>
        <taxon>Actinomycetota</taxon>
        <taxon>Actinomycetes</taxon>
        <taxon>Micromonosporales</taxon>
        <taxon>Micromonosporaceae</taxon>
        <taxon>Catenuloplanes</taxon>
    </lineage>
</organism>
<comment type="caution">
    <text evidence="2">The sequence shown here is derived from an EMBL/GenBank/DDBJ whole genome shotgun (WGS) entry which is preliminary data.</text>
</comment>
<sequence>MEEFRVLANGIEINVAIAGRGPAALLLHGFPHTWRVWRDVIPALARTHRVIAPDLRGLGGTTRADSGYDVATIAADAIALLDALGEPVADVAGIDLGTPPAFLLAMRHPARVRRLAVMESLAGPLPGAEAFLAGGPPWWFGFHGVPGLAERALAGNEAAYLDFFLRSGTHSGAGVAPEVRDAFISAYTGEESLRCAFAHYRALGVSGAQIADEAAARRLVVPALAIGARPVGDALHRQLAPIADTLTGHVIPDCGHIIPLDRPRELLALLEPFFSGA</sequence>
<dbReference type="EMBL" id="JAUSUZ010000001">
    <property type="protein sequence ID" value="MDQ0366658.1"/>
    <property type="molecule type" value="Genomic_DNA"/>
</dbReference>
<dbReference type="AlphaFoldDB" id="A0AAE3VYN5"/>
<accession>A0AAE3VYN5</accession>
<dbReference type="InterPro" id="IPR000073">
    <property type="entry name" value="AB_hydrolase_1"/>
</dbReference>
<evidence type="ECO:0000313" key="3">
    <source>
        <dbReference type="Proteomes" id="UP001240236"/>
    </source>
</evidence>
<evidence type="ECO:0000259" key="1">
    <source>
        <dbReference type="Pfam" id="PF00561"/>
    </source>
</evidence>
<dbReference type="SUPFAM" id="SSF53474">
    <property type="entry name" value="alpha/beta-Hydrolases"/>
    <property type="match status" value="1"/>
</dbReference>
<gene>
    <name evidence="2" type="ORF">J2S42_003327</name>
</gene>
<keyword evidence="3" id="KW-1185">Reference proteome</keyword>
<dbReference type="PRINTS" id="PR00111">
    <property type="entry name" value="ABHYDROLASE"/>
</dbReference>
<dbReference type="Pfam" id="PF00561">
    <property type="entry name" value="Abhydrolase_1"/>
    <property type="match status" value="1"/>
</dbReference>
<feature type="domain" description="AB hydrolase-1" evidence="1">
    <location>
        <begin position="25"/>
        <end position="263"/>
    </location>
</feature>
<proteinExistence type="predicted"/>
<reference evidence="2 3" key="1">
    <citation type="submission" date="2023-07" db="EMBL/GenBank/DDBJ databases">
        <title>Sequencing the genomes of 1000 actinobacteria strains.</title>
        <authorList>
            <person name="Klenk H.-P."/>
        </authorList>
    </citation>
    <scope>NUCLEOTIDE SEQUENCE [LARGE SCALE GENOMIC DNA]</scope>
    <source>
        <strain evidence="2 3">DSM 44709</strain>
    </source>
</reference>